<keyword evidence="1" id="KW-0812">Transmembrane</keyword>
<feature type="transmembrane region" description="Helical" evidence="1">
    <location>
        <begin position="55"/>
        <end position="76"/>
    </location>
</feature>
<evidence type="ECO:0000256" key="1">
    <source>
        <dbReference type="SAM" id="Phobius"/>
    </source>
</evidence>
<evidence type="ECO:0000313" key="2">
    <source>
        <dbReference type="EMBL" id="BBK23679.1"/>
    </source>
</evidence>
<dbReference type="AlphaFoldDB" id="A0A6N4TLP2"/>
<dbReference type="KEGG" id="aarg:Aargi30884_25820"/>
<dbReference type="EMBL" id="AP019695">
    <property type="protein sequence ID" value="BBK23679.1"/>
    <property type="molecule type" value="Genomic_DNA"/>
</dbReference>
<organism evidence="2 3">
    <name type="scientific">Amedibacterium intestinale</name>
    <dbReference type="NCBI Taxonomy" id="2583452"/>
    <lineage>
        <taxon>Bacteria</taxon>
        <taxon>Bacillati</taxon>
        <taxon>Bacillota</taxon>
        <taxon>Erysipelotrichia</taxon>
        <taxon>Erysipelotrichales</taxon>
        <taxon>Erysipelotrichaceae</taxon>
        <taxon>Amedibacterium</taxon>
    </lineage>
</organism>
<gene>
    <name evidence="2" type="ORF">Aargi30884_25820</name>
</gene>
<name>A0A6N4TLP2_9FIRM</name>
<protein>
    <submittedName>
        <fullName evidence="2">Uncharacterized protein</fullName>
    </submittedName>
</protein>
<dbReference type="Proteomes" id="UP000464754">
    <property type="component" value="Chromosome"/>
</dbReference>
<keyword evidence="1" id="KW-1133">Transmembrane helix</keyword>
<keyword evidence="1" id="KW-0472">Membrane</keyword>
<keyword evidence="3" id="KW-1185">Reference proteome</keyword>
<reference evidence="3" key="1">
    <citation type="submission" date="2019-05" db="EMBL/GenBank/DDBJ databases">
        <title>Complete genome sequencing of Absiella argi strain JCM 30884.</title>
        <authorList>
            <person name="Sakamoto M."/>
            <person name="Murakami T."/>
            <person name="Mori H."/>
        </authorList>
    </citation>
    <scope>NUCLEOTIDE SEQUENCE [LARGE SCALE GENOMIC DNA]</scope>
    <source>
        <strain evidence="3">JCM 30884</strain>
    </source>
</reference>
<sequence length="101" mass="11316">MKKELKISAASILFYVAAVVFLGIAVFYIWQTYVMISNYAEAGQSINITAALDNYFTYCAPYFAYAILCYGLGVVMGKLTNLTHVMSLCLESTQEEKEIEK</sequence>
<proteinExistence type="predicted"/>
<dbReference type="RefSeq" id="WP_115715739.1">
    <property type="nucleotide sequence ID" value="NZ_AP019695.1"/>
</dbReference>
<accession>A0A6N4TLP2</accession>
<feature type="transmembrane region" description="Helical" evidence="1">
    <location>
        <begin position="12"/>
        <end position="30"/>
    </location>
</feature>
<evidence type="ECO:0000313" key="3">
    <source>
        <dbReference type="Proteomes" id="UP000464754"/>
    </source>
</evidence>